<reference evidence="1 2" key="1">
    <citation type="journal article" date="2024" name="Science">
        <title>Giant polyketide synthase enzymes in the biosynthesis of giant marine polyether toxins.</title>
        <authorList>
            <person name="Fallon T.R."/>
            <person name="Shende V.V."/>
            <person name="Wierzbicki I.H."/>
            <person name="Pendleton A.L."/>
            <person name="Watervoot N.F."/>
            <person name="Auber R.P."/>
            <person name="Gonzalez D.J."/>
            <person name="Wisecaver J.H."/>
            <person name="Moore B.S."/>
        </authorList>
    </citation>
    <scope>NUCLEOTIDE SEQUENCE [LARGE SCALE GENOMIC DNA]</scope>
    <source>
        <strain evidence="1 2">12B1</strain>
    </source>
</reference>
<organism evidence="1 2">
    <name type="scientific">Prymnesium parvum</name>
    <name type="common">Toxic golden alga</name>
    <dbReference type="NCBI Taxonomy" id="97485"/>
    <lineage>
        <taxon>Eukaryota</taxon>
        <taxon>Haptista</taxon>
        <taxon>Haptophyta</taxon>
        <taxon>Prymnesiophyceae</taxon>
        <taxon>Prymnesiales</taxon>
        <taxon>Prymnesiaceae</taxon>
        <taxon>Prymnesium</taxon>
    </lineage>
</organism>
<keyword evidence="2" id="KW-1185">Reference proteome</keyword>
<dbReference type="AlphaFoldDB" id="A0AB34K4Y5"/>
<evidence type="ECO:0008006" key="3">
    <source>
        <dbReference type="Google" id="ProtNLM"/>
    </source>
</evidence>
<proteinExistence type="predicted"/>
<evidence type="ECO:0000313" key="1">
    <source>
        <dbReference type="EMBL" id="KAL1529320.1"/>
    </source>
</evidence>
<dbReference type="EMBL" id="JBGBPQ010000001">
    <property type="protein sequence ID" value="KAL1529320.1"/>
    <property type="molecule type" value="Genomic_DNA"/>
</dbReference>
<dbReference type="Proteomes" id="UP001515480">
    <property type="component" value="Unassembled WGS sequence"/>
</dbReference>
<sequence length="206" mass="22990">MLLTRRANTTGSLLQGMGVGSASCQERLCKTEFSAPKLRRTISCALVDHETSMRPREHDLLVSFATIFCQYTRGAAPVNFSSKLARVMQVFSEESNAPLNDWPRDLRPATVFHAAACFVRALDVDPECIVFAVVLLERLGIELLQVLLAPSTWRNVLISTLALATKVWYDESVHLHDVHERLLPYGYNTDRAPNPIDGAQERAQVP</sequence>
<dbReference type="PROSITE" id="PS51257">
    <property type="entry name" value="PROKAR_LIPOPROTEIN"/>
    <property type="match status" value="1"/>
</dbReference>
<evidence type="ECO:0000313" key="2">
    <source>
        <dbReference type="Proteomes" id="UP001515480"/>
    </source>
</evidence>
<comment type="caution">
    <text evidence="1">The sequence shown here is derived from an EMBL/GenBank/DDBJ whole genome shotgun (WGS) entry which is preliminary data.</text>
</comment>
<protein>
    <recommendedName>
        <fullName evidence="3">Cyclin N-terminal domain-containing protein</fullName>
    </recommendedName>
</protein>
<name>A0AB34K4Y5_PRYPA</name>
<accession>A0AB34K4Y5</accession>
<gene>
    <name evidence="1" type="ORF">AB1Y20_000274</name>
</gene>